<dbReference type="Gene3D" id="3.80.10.10">
    <property type="entry name" value="Ribonuclease Inhibitor"/>
    <property type="match status" value="1"/>
</dbReference>
<name>D8Q2Y6_SCHCM</name>
<keyword evidence="2" id="KW-1185">Reference proteome</keyword>
<dbReference type="Proteomes" id="UP000007431">
    <property type="component" value="Unassembled WGS sequence"/>
</dbReference>
<gene>
    <name evidence="1" type="ORF">SCHCODRAFT_233926</name>
</gene>
<dbReference type="VEuPathDB" id="FungiDB:SCHCODRAFT_02698715"/>
<dbReference type="EMBL" id="GL377305">
    <property type="protein sequence ID" value="EFI97604.1"/>
    <property type="molecule type" value="Genomic_DNA"/>
</dbReference>
<organism evidence="2">
    <name type="scientific">Schizophyllum commune (strain H4-8 / FGSC 9210)</name>
    <name type="common">Split gill fungus</name>
    <dbReference type="NCBI Taxonomy" id="578458"/>
    <lineage>
        <taxon>Eukaryota</taxon>
        <taxon>Fungi</taxon>
        <taxon>Dikarya</taxon>
        <taxon>Basidiomycota</taxon>
        <taxon>Agaricomycotina</taxon>
        <taxon>Agaricomycetes</taxon>
        <taxon>Agaricomycetidae</taxon>
        <taxon>Agaricales</taxon>
        <taxon>Schizophyllaceae</taxon>
        <taxon>Schizophyllum</taxon>
    </lineage>
</organism>
<dbReference type="SUPFAM" id="SSF52047">
    <property type="entry name" value="RNI-like"/>
    <property type="match status" value="1"/>
</dbReference>
<evidence type="ECO:0000313" key="1">
    <source>
        <dbReference type="EMBL" id="EFI97604.1"/>
    </source>
</evidence>
<dbReference type="InParanoid" id="D8Q2Y6"/>
<dbReference type="HOGENOM" id="CLU_650799_0_0_1"/>
<protein>
    <submittedName>
        <fullName evidence="1">Uncharacterized protein</fullName>
    </submittedName>
</protein>
<dbReference type="AlphaFoldDB" id="D8Q2Y6"/>
<reference evidence="1 2" key="1">
    <citation type="journal article" date="2010" name="Nat. Biotechnol.">
        <title>Genome sequence of the model mushroom Schizophyllum commune.</title>
        <authorList>
            <person name="Ohm R.A."/>
            <person name="de Jong J.F."/>
            <person name="Lugones L.G."/>
            <person name="Aerts A."/>
            <person name="Kothe E."/>
            <person name="Stajich J.E."/>
            <person name="de Vries R.P."/>
            <person name="Record E."/>
            <person name="Levasseur A."/>
            <person name="Baker S.E."/>
            <person name="Bartholomew K.A."/>
            <person name="Coutinho P.M."/>
            <person name="Erdmann S."/>
            <person name="Fowler T.J."/>
            <person name="Gathman A.C."/>
            <person name="Lombard V."/>
            <person name="Henrissat B."/>
            <person name="Knabe N."/>
            <person name="Kuees U."/>
            <person name="Lilly W.W."/>
            <person name="Lindquist E."/>
            <person name="Lucas S."/>
            <person name="Magnuson J.K."/>
            <person name="Piumi F."/>
            <person name="Raudaskoski M."/>
            <person name="Salamov A."/>
            <person name="Schmutz J."/>
            <person name="Schwarze F.W.M.R."/>
            <person name="vanKuyk P.A."/>
            <person name="Horton J.S."/>
            <person name="Grigoriev I.V."/>
            <person name="Woesten H.A.B."/>
        </authorList>
    </citation>
    <scope>NUCLEOTIDE SEQUENCE [LARGE SCALE GENOMIC DNA]</scope>
    <source>
        <strain evidence="2">H4-8 / FGSC 9210</strain>
    </source>
</reference>
<proteinExistence type="predicted"/>
<accession>D8Q2Y6</accession>
<dbReference type="InterPro" id="IPR032675">
    <property type="entry name" value="LRR_dom_sf"/>
</dbReference>
<sequence length="422" mass="47177">MIHFLEEHNGKPSHNPDGVTYDYSLDEAIAADERLHALCIYETHENVSPVVGADSSRQRVLLPHVYGHIICTKATQTKGLAELFPDRPDLGALVRVLTLRNETFEKTYIPLGGIIENVPNLRVLSASDHDHVTDDGQRVGDPGVLTLQWAEFAALARAAPNLEAIRDLRVGKEYIESPNPAAPPAAGKGKRMQAHGKELTVSVGPLTPFRSLRVLRFDAPVKLAFTGSTVPKDMFLALEELQLYSCHTSLLKLLILCEMPHLRILGMYGRALACRDAGDFLKKHGKNIEELNLKSFPSDDIFKTCEKVKKLRVEEKKPPPGYSTKGWASSTLESVFFVSELSQLKPSNRPWMPILLDLDAGKLPALESVYMRIRWPSGEFDTKKDFWVPLAEELLNKGIKLRDARHGLSWIPRVGLRSSLKW</sequence>
<evidence type="ECO:0000313" key="2">
    <source>
        <dbReference type="Proteomes" id="UP000007431"/>
    </source>
</evidence>